<evidence type="ECO:0000313" key="2">
    <source>
        <dbReference type="Proteomes" id="UP001202281"/>
    </source>
</evidence>
<name>A0ABT0BQP3_9SPHN</name>
<dbReference type="RefSeq" id="WP_243920961.1">
    <property type="nucleotide sequence ID" value="NZ_JALHLG010000013.1"/>
</dbReference>
<evidence type="ECO:0000313" key="1">
    <source>
        <dbReference type="EMBL" id="MCJ2187374.1"/>
    </source>
</evidence>
<dbReference type="EMBL" id="JALHLG010000013">
    <property type="protein sequence ID" value="MCJ2187374.1"/>
    <property type="molecule type" value="Genomic_DNA"/>
</dbReference>
<proteinExistence type="predicted"/>
<gene>
    <name evidence="1" type="ORF">MTR66_11200</name>
</gene>
<comment type="caution">
    <text evidence="1">The sequence shown here is derived from an EMBL/GenBank/DDBJ whole genome shotgun (WGS) entry which is preliminary data.</text>
</comment>
<dbReference type="Proteomes" id="UP001202281">
    <property type="component" value="Unassembled WGS sequence"/>
</dbReference>
<keyword evidence="2" id="KW-1185">Reference proteome</keyword>
<accession>A0ABT0BQP3</accession>
<sequence>MAAVIGAVIVGSKQVGIAKRQADITDKQADILDRQVKLEAAKLRADLFQRRLETFEATADFVLHIAALPEHDEKADARISLFAEKMRESQYLFEDPAVYKRLREIFEIGNKSRTDRAIAQAYHEEQRPDPDRQARQERMLNVAAWTFATLEELSDLFRHDLSILPRSKPQ</sequence>
<reference evidence="1 2" key="1">
    <citation type="submission" date="2022-04" db="EMBL/GenBank/DDBJ databases">
        <title>Identification of a novel bacterium isolated from mangrove sediments.</title>
        <authorList>
            <person name="Pan X."/>
        </authorList>
    </citation>
    <scope>NUCLEOTIDE SEQUENCE [LARGE SCALE GENOMIC DNA]</scope>
    <source>
        <strain evidence="1 2">B2638</strain>
    </source>
</reference>
<organism evidence="1 2">
    <name type="scientific">Novosphingobium beihaiensis</name>
    <dbReference type="NCBI Taxonomy" id="2930389"/>
    <lineage>
        <taxon>Bacteria</taxon>
        <taxon>Pseudomonadati</taxon>
        <taxon>Pseudomonadota</taxon>
        <taxon>Alphaproteobacteria</taxon>
        <taxon>Sphingomonadales</taxon>
        <taxon>Sphingomonadaceae</taxon>
        <taxon>Novosphingobium</taxon>
    </lineage>
</organism>
<protein>
    <submittedName>
        <fullName evidence="1">Uncharacterized protein</fullName>
    </submittedName>
</protein>